<name>D2AR48_STRRD</name>
<dbReference type="eggNOG" id="COG4454">
    <property type="taxonomic scope" value="Bacteria"/>
</dbReference>
<feature type="signal peptide" evidence="1">
    <location>
        <begin position="1"/>
        <end position="40"/>
    </location>
</feature>
<dbReference type="PROSITE" id="PS51257">
    <property type="entry name" value="PROKAR_LIPOPROTEIN"/>
    <property type="match status" value="1"/>
</dbReference>
<reference evidence="2 3" key="1">
    <citation type="journal article" date="2010" name="Stand. Genomic Sci.">
        <title>Complete genome sequence of Streptosporangium roseum type strain (NI 9100).</title>
        <authorList>
            <person name="Nolan M."/>
            <person name="Sikorski J."/>
            <person name="Jando M."/>
            <person name="Lucas S."/>
            <person name="Lapidus A."/>
            <person name="Glavina Del Rio T."/>
            <person name="Chen F."/>
            <person name="Tice H."/>
            <person name="Pitluck S."/>
            <person name="Cheng J.F."/>
            <person name="Chertkov O."/>
            <person name="Sims D."/>
            <person name="Meincke L."/>
            <person name="Brettin T."/>
            <person name="Han C."/>
            <person name="Detter J.C."/>
            <person name="Bruce D."/>
            <person name="Goodwin L."/>
            <person name="Land M."/>
            <person name="Hauser L."/>
            <person name="Chang Y.J."/>
            <person name="Jeffries C.D."/>
            <person name="Ivanova N."/>
            <person name="Mavromatis K."/>
            <person name="Mikhailova N."/>
            <person name="Chen A."/>
            <person name="Palaniappan K."/>
            <person name="Chain P."/>
            <person name="Rohde M."/>
            <person name="Goker M."/>
            <person name="Bristow J."/>
            <person name="Eisen J.A."/>
            <person name="Markowitz V."/>
            <person name="Hugenholtz P."/>
            <person name="Kyrpides N.C."/>
            <person name="Klenk H.P."/>
        </authorList>
    </citation>
    <scope>NUCLEOTIDE SEQUENCE [LARGE SCALE GENOMIC DNA]</scope>
    <source>
        <strain evidence="3">ATCC 12428 / DSM 43021 / JCM 3005 / NI 9100</strain>
    </source>
</reference>
<keyword evidence="1" id="KW-0732">Signal</keyword>
<evidence type="ECO:0000256" key="1">
    <source>
        <dbReference type="SAM" id="SignalP"/>
    </source>
</evidence>
<dbReference type="AlphaFoldDB" id="D2AR48"/>
<dbReference type="Proteomes" id="UP000002029">
    <property type="component" value="Chromosome"/>
</dbReference>
<keyword evidence="3" id="KW-1185">Reference proteome</keyword>
<dbReference type="RefSeq" id="WP_012892126.1">
    <property type="nucleotide sequence ID" value="NC_013595.1"/>
</dbReference>
<dbReference type="STRING" id="479432.Sros_5638"/>
<dbReference type="InterPro" id="IPR008972">
    <property type="entry name" value="Cupredoxin"/>
</dbReference>
<sequence length="132" mass="13553">MFAAIRSGGRPRLATGFAAAALALAACGGTTTAVMPPAWASDTPVKVVASEFSLALSEKNFRPGTYTFELDNVGAAPHGLSIKGPGVSSTSAVVPGGKSAKLTVTLRKGMYELWCPVGNHRARGMMTTISVK</sequence>
<gene>
    <name evidence="2" type="ordered locus">Sros_5638</name>
</gene>
<dbReference type="HOGENOM" id="CLU_134259_0_0_11"/>
<organism evidence="2 3">
    <name type="scientific">Streptosporangium roseum (strain ATCC 12428 / DSM 43021 / JCM 3005 / KCTC 9067 / NCIMB 10171 / NRRL 2505 / NI 9100)</name>
    <dbReference type="NCBI Taxonomy" id="479432"/>
    <lineage>
        <taxon>Bacteria</taxon>
        <taxon>Bacillati</taxon>
        <taxon>Actinomycetota</taxon>
        <taxon>Actinomycetes</taxon>
        <taxon>Streptosporangiales</taxon>
        <taxon>Streptosporangiaceae</taxon>
        <taxon>Streptosporangium</taxon>
    </lineage>
</organism>
<dbReference type="Gene3D" id="2.60.40.420">
    <property type="entry name" value="Cupredoxins - blue copper proteins"/>
    <property type="match status" value="1"/>
</dbReference>
<dbReference type="KEGG" id="sro:Sros_5638"/>
<evidence type="ECO:0008006" key="4">
    <source>
        <dbReference type="Google" id="ProtNLM"/>
    </source>
</evidence>
<dbReference type="EMBL" id="CP001814">
    <property type="protein sequence ID" value="ACZ88389.1"/>
    <property type="molecule type" value="Genomic_DNA"/>
</dbReference>
<dbReference type="OrthoDB" id="7431902at2"/>
<proteinExistence type="predicted"/>
<dbReference type="SUPFAM" id="SSF49503">
    <property type="entry name" value="Cupredoxins"/>
    <property type="match status" value="1"/>
</dbReference>
<evidence type="ECO:0000313" key="2">
    <source>
        <dbReference type="EMBL" id="ACZ88389.1"/>
    </source>
</evidence>
<protein>
    <recommendedName>
        <fullName evidence="4">Blue (type 1) copper domain-containing protein</fullName>
    </recommendedName>
</protein>
<accession>D2AR48</accession>
<evidence type="ECO:0000313" key="3">
    <source>
        <dbReference type="Proteomes" id="UP000002029"/>
    </source>
</evidence>
<feature type="chain" id="PRO_5003028577" description="Blue (type 1) copper domain-containing protein" evidence="1">
    <location>
        <begin position="41"/>
        <end position="132"/>
    </location>
</feature>